<evidence type="ECO:0000256" key="1">
    <source>
        <dbReference type="SAM" id="Phobius"/>
    </source>
</evidence>
<dbReference type="Proteomes" id="UP001060895">
    <property type="component" value="Unassembled WGS sequence"/>
</dbReference>
<sequence>MPSDKRKPPGFPGGTPFADGMESMMTVITAFLSSSLPVLGLCLATGCAALLAWRNTPLPQPVPVRVRARRR</sequence>
<evidence type="ECO:0000313" key="2">
    <source>
        <dbReference type="EMBL" id="GBQ20916.1"/>
    </source>
</evidence>
<keyword evidence="1" id="KW-0812">Transmembrane</keyword>
<comment type="caution">
    <text evidence="2">The sequence shown here is derived from an EMBL/GenBank/DDBJ whole genome shotgun (WGS) entry which is preliminary data.</text>
</comment>
<gene>
    <name evidence="2" type="ORF">AA12717_0712</name>
</gene>
<keyword evidence="1" id="KW-0472">Membrane</keyword>
<dbReference type="EMBL" id="BAQP01000030">
    <property type="protein sequence ID" value="GBQ20916.1"/>
    <property type="molecule type" value="Genomic_DNA"/>
</dbReference>
<reference evidence="2" key="1">
    <citation type="submission" date="2013-04" db="EMBL/GenBank/DDBJ databases">
        <title>The genome sequencing project of 58 acetic acid bacteria.</title>
        <authorList>
            <person name="Okamoto-Kainuma A."/>
            <person name="Ishikawa M."/>
            <person name="Umino S."/>
            <person name="Koizumi Y."/>
            <person name="Shiwa Y."/>
            <person name="Yoshikawa H."/>
            <person name="Matsutani M."/>
            <person name="Matsushita K."/>
        </authorList>
    </citation>
    <scope>NUCLEOTIDE SEQUENCE</scope>
    <source>
        <strain evidence="2">DSM 12717</strain>
    </source>
</reference>
<name>A0ABQ0P3Q8_9PROT</name>
<keyword evidence="1" id="KW-1133">Transmembrane helix</keyword>
<feature type="transmembrane region" description="Helical" evidence="1">
    <location>
        <begin position="27"/>
        <end position="53"/>
    </location>
</feature>
<accession>A0ABQ0P3Q8</accession>
<protein>
    <submittedName>
        <fullName evidence="2">Uncharacterized protein</fullName>
    </submittedName>
</protein>
<organism evidence="2 3">
    <name type="scientific">Gluconacetobacter sacchari DSM 12717</name>
    <dbReference type="NCBI Taxonomy" id="1307940"/>
    <lineage>
        <taxon>Bacteria</taxon>
        <taxon>Pseudomonadati</taxon>
        <taxon>Pseudomonadota</taxon>
        <taxon>Alphaproteobacteria</taxon>
        <taxon>Acetobacterales</taxon>
        <taxon>Acetobacteraceae</taxon>
        <taxon>Gluconacetobacter</taxon>
    </lineage>
</organism>
<evidence type="ECO:0000313" key="3">
    <source>
        <dbReference type="Proteomes" id="UP001060895"/>
    </source>
</evidence>
<proteinExistence type="predicted"/>
<keyword evidence="3" id="KW-1185">Reference proteome</keyword>